<evidence type="ECO:0000256" key="5">
    <source>
        <dbReference type="ARBA" id="ARBA00023315"/>
    </source>
</evidence>
<dbReference type="Pfam" id="PF00198">
    <property type="entry name" value="2-oxoacid_dh"/>
    <property type="match status" value="1"/>
</dbReference>
<dbReference type="InterPro" id="IPR000089">
    <property type="entry name" value="Biotin_lipoyl"/>
</dbReference>
<feature type="compositionally biased region" description="Low complexity" evidence="7">
    <location>
        <begin position="82"/>
        <end position="91"/>
    </location>
</feature>
<dbReference type="PROSITE" id="PS50968">
    <property type="entry name" value="BIOTINYL_LIPOYL"/>
    <property type="match status" value="1"/>
</dbReference>
<feature type="domain" description="Peripheral subunit-binding (PSBD)" evidence="9">
    <location>
        <begin position="123"/>
        <end position="160"/>
    </location>
</feature>
<keyword evidence="4 6" id="KW-0450">Lipoyl</keyword>
<keyword evidence="3 6" id="KW-0808">Transferase</keyword>
<keyword evidence="10" id="KW-0670">Pyruvate</keyword>
<dbReference type="SUPFAM" id="SSF51230">
    <property type="entry name" value="Single hybrid motif"/>
    <property type="match status" value="1"/>
</dbReference>
<keyword evidence="11" id="KW-1185">Reference proteome</keyword>
<dbReference type="SUPFAM" id="SSF52777">
    <property type="entry name" value="CoA-dependent acyltransferases"/>
    <property type="match status" value="1"/>
</dbReference>
<dbReference type="PANTHER" id="PTHR43178:SF5">
    <property type="entry name" value="LIPOAMIDE ACYLTRANSFERASE COMPONENT OF BRANCHED-CHAIN ALPHA-KETO ACID DEHYDROGENASE COMPLEX, MITOCHONDRIAL"/>
    <property type="match status" value="1"/>
</dbReference>
<comment type="similarity">
    <text evidence="2 6">Belongs to the 2-oxoacid dehydrogenase family.</text>
</comment>
<feature type="region of interest" description="Disordered" evidence="7">
    <location>
        <begin position="77"/>
        <end position="127"/>
    </location>
</feature>
<protein>
    <recommendedName>
        <fullName evidence="6">Dihydrolipoamide acetyltransferase component of pyruvate dehydrogenase complex</fullName>
        <ecNumber evidence="6">2.3.1.-</ecNumber>
    </recommendedName>
</protein>
<dbReference type="Proteomes" id="UP000183561">
    <property type="component" value="Unassembled WGS sequence"/>
</dbReference>
<evidence type="ECO:0000256" key="1">
    <source>
        <dbReference type="ARBA" id="ARBA00001938"/>
    </source>
</evidence>
<dbReference type="InterPro" id="IPR023213">
    <property type="entry name" value="CAT-like_dom_sf"/>
</dbReference>
<evidence type="ECO:0000256" key="4">
    <source>
        <dbReference type="ARBA" id="ARBA00022823"/>
    </source>
</evidence>
<dbReference type="PANTHER" id="PTHR43178">
    <property type="entry name" value="DIHYDROLIPOAMIDE ACETYLTRANSFERASE COMPONENT OF PYRUVATE DEHYDROGENASE COMPLEX"/>
    <property type="match status" value="1"/>
</dbReference>
<dbReference type="InterPro" id="IPR001078">
    <property type="entry name" value="2-oxoacid_DH_actylTfrase"/>
</dbReference>
<keyword evidence="5 6" id="KW-0012">Acyltransferase</keyword>
<dbReference type="PROSITE" id="PS51826">
    <property type="entry name" value="PSBD"/>
    <property type="match status" value="1"/>
</dbReference>
<evidence type="ECO:0000256" key="2">
    <source>
        <dbReference type="ARBA" id="ARBA00007317"/>
    </source>
</evidence>
<name>A0A1H5BQQ3_9NOCA</name>
<dbReference type="FunFam" id="3.30.559.10:FF:000007">
    <property type="entry name" value="Dihydrolipoamide acetyltransferase component of pyruvate dehydrogenase complex"/>
    <property type="match status" value="1"/>
</dbReference>
<evidence type="ECO:0000259" key="8">
    <source>
        <dbReference type="PROSITE" id="PS50968"/>
    </source>
</evidence>
<dbReference type="Gene3D" id="3.30.559.10">
    <property type="entry name" value="Chloramphenicol acetyltransferase-like domain"/>
    <property type="match status" value="1"/>
</dbReference>
<reference evidence="11" key="1">
    <citation type="submission" date="2016-10" db="EMBL/GenBank/DDBJ databases">
        <authorList>
            <person name="Varghese N."/>
            <person name="Submissions S."/>
        </authorList>
    </citation>
    <scope>NUCLEOTIDE SEQUENCE [LARGE SCALE GENOMIC DNA]</scope>
    <source>
        <strain evidence="11">DSM 44498</strain>
    </source>
</reference>
<evidence type="ECO:0000256" key="6">
    <source>
        <dbReference type="RuleBase" id="RU003423"/>
    </source>
</evidence>
<dbReference type="Gene3D" id="4.10.320.10">
    <property type="entry name" value="E3-binding domain"/>
    <property type="match status" value="1"/>
</dbReference>
<dbReference type="Pfam" id="PF00364">
    <property type="entry name" value="Biotin_lipoyl"/>
    <property type="match status" value="1"/>
</dbReference>
<accession>A0A1H5BQQ3</accession>
<dbReference type="InterPro" id="IPR036625">
    <property type="entry name" value="E3-bd_dom_sf"/>
</dbReference>
<sequence length="425" mass="44320">MSYTFHLPDIGEGIAEAEIIRWLVGPGDQVVEDQPVAEIETDKALVEMPSPATGQVAELCAPEGAMVRVGERLIVIDDGDDGAAPTPAEPAQSVDGEAGAPPAGSADHTPQSANGSGAQKRPLATPATRRLAREVGVTLEGLVGTGPAGRISDDDVRAAVRGAPQENSSAAGAAATERSLPESGSHQPARLTEDQRIPVRGLRRRTAEAMVRALRDIPHTVAMHHADVGDLLALRKTLLPGAEAKGIGLTLTPFLVKATALALAQFPMANASFDDAAQEIIVRARRNVGFAVNTPDGLVIPVVKDADRKPLLAVAREVEALTAAARTRTVAIEQMQEGTFTISNHGPLGGNFGTPIIRAPEGGILGFGRATPQAVVRDGEIVARTLLPISYSADHRLVDGDVVIGFCQALITLLEAPVQLLVEEG</sequence>
<dbReference type="Gene3D" id="2.40.50.100">
    <property type="match status" value="1"/>
</dbReference>
<feature type="domain" description="Lipoyl-binding" evidence="8">
    <location>
        <begin position="2"/>
        <end position="77"/>
    </location>
</feature>
<gene>
    <name evidence="10" type="ORF">SAMN04490239_8813</name>
</gene>
<organism evidence="10 11">
    <name type="scientific">Rhodococcus koreensis</name>
    <dbReference type="NCBI Taxonomy" id="99653"/>
    <lineage>
        <taxon>Bacteria</taxon>
        <taxon>Bacillati</taxon>
        <taxon>Actinomycetota</taxon>
        <taxon>Actinomycetes</taxon>
        <taxon>Mycobacteriales</taxon>
        <taxon>Nocardiaceae</taxon>
        <taxon>Rhodococcus</taxon>
    </lineage>
</organism>
<feature type="region of interest" description="Disordered" evidence="7">
    <location>
        <begin position="161"/>
        <end position="201"/>
    </location>
</feature>
<comment type="cofactor">
    <cofactor evidence="1 6">
        <name>(R)-lipoate</name>
        <dbReference type="ChEBI" id="CHEBI:83088"/>
    </cofactor>
</comment>
<dbReference type="GO" id="GO:0016407">
    <property type="term" value="F:acetyltransferase activity"/>
    <property type="evidence" value="ECO:0007669"/>
    <property type="project" value="TreeGrafter"/>
</dbReference>
<dbReference type="InterPro" id="IPR004167">
    <property type="entry name" value="PSBD"/>
</dbReference>
<evidence type="ECO:0000256" key="7">
    <source>
        <dbReference type="SAM" id="MobiDB-lite"/>
    </source>
</evidence>
<dbReference type="InterPro" id="IPR011053">
    <property type="entry name" value="Single_hybrid_motif"/>
</dbReference>
<dbReference type="CDD" id="cd06849">
    <property type="entry name" value="lipoyl_domain"/>
    <property type="match status" value="1"/>
</dbReference>
<dbReference type="GO" id="GO:0005737">
    <property type="term" value="C:cytoplasm"/>
    <property type="evidence" value="ECO:0007669"/>
    <property type="project" value="TreeGrafter"/>
</dbReference>
<dbReference type="EC" id="2.3.1.-" evidence="6"/>
<dbReference type="InterPro" id="IPR050743">
    <property type="entry name" value="2-oxoacid_DH_E2_comp"/>
</dbReference>
<feature type="compositionally biased region" description="Polar residues" evidence="7">
    <location>
        <begin position="108"/>
        <end position="117"/>
    </location>
</feature>
<dbReference type="Pfam" id="PF02817">
    <property type="entry name" value="E3_binding"/>
    <property type="match status" value="1"/>
</dbReference>
<evidence type="ECO:0000313" key="11">
    <source>
        <dbReference type="Proteomes" id="UP000183561"/>
    </source>
</evidence>
<proteinExistence type="inferred from homology"/>
<evidence type="ECO:0000256" key="3">
    <source>
        <dbReference type="ARBA" id="ARBA00022679"/>
    </source>
</evidence>
<dbReference type="EMBL" id="FNSV01000005">
    <property type="protein sequence ID" value="SED56872.1"/>
    <property type="molecule type" value="Genomic_DNA"/>
</dbReference>
<dbReference type="GO" id="GO:0031405">
    <property type="term" value="F:lipoic acid binding"/>
    <property type="evidence" value="ECO:0007669"/>
    <property type="project" value="TreeGrafter"/>
</dbReference>
<dbReference type="AlphaFoldDB" id="A0A1H5BQQ3"/>
<evidence type="ECO:0000259" key="9">
    <source>
        <dbReference type="PROSITE" id="PS51826"/>
    </source>
</evidence>
<evidence type="ECO:0000313" key="10">
    <source>
        <dbReference type="EMBL" id="SED56872.1"/>
    </source>
</evidence>
<dbReference type="SUPFAM" id="SSF47005">
    <property type="entry name" value="Peripheral subunit-binding domain of 2-oxo acid dehydrogenase complex"/>
    <property type="match status" value="1"/>
</dbReference>